<sequence length="264" mass="30575">MDLANVRTYEGPGGQTDPDHYLEPDPPPRTRTGSMGSMGSAGSPDHPAIEHHCVMTWMPVVSKWNSTPTHYEVLGLSREATPKEIKDAYLNLSKAEARNRARNTHFMAINEAYSILSKPKDRHIYDLGLYREHPVGSQPHQASGPYRTMYREPMSFDERAELFGFKTPDPNFYRSSRMNYMVAFGCICFAVAGYLIHMNIARMVYDKHNLEMEKTNQKLWQEMDDFDKARLEFTAKYPTREESRKELMRRFADYETTTINRARS</sequence>
<dbReference type="PANTHER" id="PTHR44825">
    <property type="match status" value="1"/>
</dbReference>
<dbReference type="EMBL" id="VCGU01000003">
    <property type="protein sequence ID" value="TRY78095.1"/>
    <property type="molecule type" value="Genomic_DNA"/>
</dbReference>
<dbReference type="InterPro" id="IPR036869">
    <property type="entry name" value="J_dom_sf"/>
</dbReference>
<dbReference type="SMART" id="SM00271">
    <property type="entry name" value="DnaJ"/>
    <property type="match status" value="1"/>
</dbReference>
<dbReference type="STRING" id="6832.A0A553PK83"/>
<evidence type="ECO:0000259" key="3">
    <source>
        <dbReference type="PROSITE" id="PS50076"/>
    </source>
</evidence>
<organism evidence="4 5">
    <name type="scientific">Tigriopus californicus</name>
    <name type="common">Marine copepod</name>
    <dbReference type="NCBI Taxonomy" id="6832"/>
    <lineage>
        <taxon>Eukaryota</taxon>
        <taxon>Metazoa</taxon>
        <taxon>Ecdysozoa</taxon>
        <taxon>Arthropoda</taxon>
        <taxon>Crustacea</taxon>
        <taxon>Multicrustacea</taxon>
        <taxon>Hexanauplia</taxon>
        <taxon>Copepoda</taxon>
        <taxon>Harpacticoida</taxon>
        <taxon>Harpacticidae</taxon>
        <taxon>Tigriopus</taxon>
    </lineage>
</organism>
<evidence type="ECO:0000313" key="4">
    <source>
        <dbReference type="EMBL" id="TRY78095.1"/>
    </source>
</evidence>
<dbReference type="InterPro" id="IPR052763">
    <property type="entry name" value="DnaJ_C4"/>
</dbReference>
<gene>
    <name evidence="4" type="ORF">TCAL_14407</name>
</gene>
<keyword evidence="2" id="KW-0472">Membrane</keyword>
<dbReference type="PANTHER" id="PTHR44825:SF1">
    <property type="entry name" value="DNAJ HOMOLOG SUBFAMILY C MEMBER 4"/>
    <property type="match status" value="1"/>
</dbReference>
<name>A0A553PK83_TIGCA</name>
<dbReference type="Pfam" id="PF00226">
    <property type="entry name" value="DnaJ"/>
    <property type="match status" value="1"/>
</dbReference>
<protein>
    <recommendedName>
        <fullName evidence="3">J domain-containing protein</fullName>
    </recommendedName>
</protein>
<reference evidence="4 5" key="1">
    <citation type="journal article" date="2018" name="Nat. Ecol. Evol.">
        <title>Genomic signatures of mitonuclear coevolution across populations of Tigriopus californicus.</title>
        <authorList>
            <person name="Barreto F.S."/>
            <person name="Watson E.T."/>
            <person name="Lima T.G."/>
            <person name="Willett C.S."/>
            <person name="Edmands S."/>
            <person name="Li W."/>
            <person name="Burton R.S."/>
        </authorList>
    </citation>
    <scope>NUCLEOTIDE SEQUENCE [LARGE SCALE GENOMIC DNA]</scope>
    <source>
        <strain evidence="4 5">San Diego</strain>
    </source>
</reference>
<feature type="region of interest" description="Disordered" evidence="1">
    <location>
        <begin position="1"/>
        <end position="46"/>
    </location>
</feature>
<evidence type="ECO:0000256" key="2">
    <source>
        <dbReference type="SAM" id="Phobius"/>
    </source>
</evidence>
<feature type="compositionally biased region" description="Low complexity" evidence="1">
    <location>
        <begin position="33"/>
        <end position="43"/>
    </location>
</feature>
<feature type="domain" description="J" evidence="3">
    <location>
        <begin position="69"/>
        <end position="129"/>
    </location>
</feature>
<dbReference type="Proteomes" id="UP000318571">
    <property type="component" value="Chromosome 11"/>
</dbReference>
<evidence type="ECO:0000313" key="5">
    <source>
        <dbReference type="Proteomes" id="UP000318571"/>
    </source>
</evidence>
<keyword evidence="5" id="KW-1185">Reference proteome</keyword>
<keyword evidence="2" id="KW-1133">Transmembrane helix</keyword>
<dbReference type="PROSITE" id="PS50076">
    <property type="entry name" value="DNAJ_2"/>
    <property type="match status" value="1"/>
</dbReference>
<dbReference type="SUPFAM" id="SSF46565">
    <property type="entry name" value="Chaperone J-domain"/>
    <property type="match status" value="1"/>
</dbReference>
<accession>A0A553PK83</accession>
<comment type="caution">
    <text evidence="4">The sequence shown here is derived from an EMBL/GenBank/DDBJ whole genome shotgun (WGS) entry which is preliminary data.</text>
</comment>
<proteinExistence type="predicted"/>
<feature type="compositionally biased region" description="Basic and acidic residues" evidence="1">
    <location>
        <begin position="17"/>
        <end position="28"/>
    </location>
</feature>
<dbReference type="PRINTS" id="PR00625">
    <property type="entry name" value="JDOMAIN"/>
</dbReference>
<dbReference type="CDD" id="cd06257">
    <property type="entry name" value="DnaJ"/>
    <property type="match status" value="1"/>
</dbReference>
<dbReference type="Gene3D" id="1.10.287.110">
    <property type="entry name" value="DnaJ domain"/>
    <property type="match status" value="1"/>
</dbReference>
<dbReference type="AlphaFoldDB" id="A0A553PK83"/>
<evidence type="ECO:0000256" key="1">
    <source>
        <dbReference type="SAM" id="MobiDB-lite"/>
    </source>
</evidence>
<feature type="transmembrane region" description="Helical" evidence="2">
    <location>
        <begin position="178"/>
        <end position="197"/>
    </location>
</feature>
<keyword evidence="2" id="KW-0812">Transmembrane</keyword>
<dbReference type="InterPro" id="IPR001623">
    <property type="entry name" value="DnaJ_domain"/>
</dbReference>